<evidence type="ECO:0000313" key="2">
    <source>
        <dbReference type="Proteomes" id="UP001596103"/>
    </source>
</evidence>
<protein>
    <submittedName>
        <fullName evidence="1">Uncharacterized protein</fullName>
    </submittedName>
</protein>
<reference evidence="2" key="1">
    <citation type="journal article" date="2019" name="Int. J. Syst. Evol. Microbiol.">
        <title>The Global Catalogue of Microorganisms (GCM) 10K type strain sequencing project: providing services to taxonomists for standard genome sequencing and annotation.</title>
        <authorList>
            <consortium name="The Broad Institute Genomics Platform"/>
            <consortium name="The Broad Institute Genome Sequencing Center for Infectious Disease"/>
            <person name="Wu L."/>
            <person name="Ma J."/>
        </authorList>
    </citation>
    <scope>NUCLEOTIDE SEQUENCE [LARGE SCALE GENOMIC DNA]</scope>
    <source>
        <strain evidence="2">CCUG 56042</strain>
    </source>
</reference>
<name>A0ABW0JEV3_9BURK</name>
<dbReference type="EMBL" id="JBHSMP010000038">
    <property type="protein sequence ID" value="MFC5431732.1"/>
    <property type="molecule type" value="Genomic_DNA"/>
</dbReference>
<dbReference type="Proteomes" id="UP001596103">
    <property type="component" value="Unassembled WGS sequence"/>
</dbReference>
<organism evidence="1 2">
    <name type="scientific">Paraburkholderia denitrificans</name>
    <dbReference type="NCBI Taxonomy" id="694025"/>
    <lineage>
        <taxon>Bacteria</taxon>
        <taxon>Pseudomonadati</taxon>
        <taxon>Pseudomonadota</taxon>
        <taxon>Betaproteobacteria</taxon>
        <taxon>Burkholderiales</taxon>
        <taxon>Burkholderiaceae</taxon>
        <taxon>Paraburkholderia</taxon>
    </lineage>
</organism>
<keyword evidence="2" id="KW-1185">Reference proteome</keyword>
<accession>A0ABW0JEV3</accession>
<dbReference type="RefSeq" id="WP_377715193.1">
    <property type="nucleotide sequence ID" value="NZ_JBHSMP010000038.1"/>
</dbReference>
<sequence length="44" mass="4506">MNWALANAQGAALKVLINEVRTLIGESTGHVEAGSKLVADAGND</sequence>
<gene>
    <name evidence="1" type="ORF">ACFPTO_23475</name>
</gene>
<evidence type="ECO:0000313" key="1">
    <source>
        <dbReference type="EMBL" id="MFC5431732.1"/>
    </source>
</evidence>
<comment type="caution">
    <text evidence="1">The sequence shown here is derived from an EMBL/GenBank/DDBJ whole genome shotgun (WGS) entry which is preliminary data.</text>
</comment>
<proteinExistence type="predicted"/>